<dbReference type="VEuPathDB" id="FungiDB:FMAN_08603"/>
<dbReference type="CDD" id="cd12148">
    <property type="entry name" value="fungal_TF_MHR"/>
    <property type="match status" value="1"/>
</dbReference>
<dbReference type="AlphaFoldDB" id="A0A1L7TUS5"/>
<feature type="domain" description="Xylanolytic transcriptional activator regulatory" evidence="3">
    <location>
        <begin position="434"/>
        <end position="504"/>
    </location>
</feature>
<dbReference type="InterPro" id="IPR050987">
    <property type="entry name" value="AtrR-like"/>
</dbReference>
<dbReference type="GO" id="GO:0008270">
    <property type="term" value="F:zinc ion binding"/>
    <property type="evidence" value="ECO:0007669"/>
    <property type="project" value="InterPro"/>
</dbReference>
<comment type="caution">
    <text evidence="4">The sequence shown here is derived from an EMBL/GenBank/DDBJ whole genome shotgun (WGS) entry which is preliminary data.</text>
</comment>
<keyword evidence="5" id="KW-1185">Reference proteome</keyword>
<dbReference type="GO" id="GO:0006351">
    <property type="term" value="P:DNA-templated transcription"/>
    <property type="evidence" value="ECO:0007669"/>
    <property type="project" value="InterPro"/>
</dbReference>
<dbReference type="Pfam" id="PF04082">
    <property type="entry name" value="Fungal_trans"/>
    <property type="match status" value="1"/>
</dbReference>
<evidence type="ECO:0000259" key="3">
    <source>
        <dbReference type="SMART" id="SM00906"/>
    </source>
</evidence>
<evidence type="ECO:0000313" key="5">
    <source>
        <dbReference type="Proteomes" id="UP000184255"/>
    </source>
</evidence>
<dbReference type="GO" id="GO:0003700">
    <property type="term" value="F:DNA-binding transcription factor activity"/>
    <property type="evidence" value="ECO:0007669"/>
    <property type="project" value="InterPro"/>
</dbReference>
<organism evidence="4 5">
    <name type="scientific">Fusarium mangiferae</name>
    <name type="common">Mango malformation disease fungus</name>
    <dbReference type="NCBI Taxonomy" id="192010"/>
    <lineage>
        <taxon>Eukaryota</taxon>
        <taxon>Fungi</taxon>
        <taxon>Dikarya</taxon>
        <taxon>Ascomycota</taxon>
        <taxon>Pezizomycotina</taxon>
        <taxon>Sordariomycetes</taxon>
        <taxon>Hypocreomycetidae</taxon>
        <taxon>Hypocreales</taxon>
        <taxon>Nectriaceae</taxon>
        <taxon>Fusarium</taxon>
        <taxon>Fusarium fujikuroi species complex</taxon>
    </lineage>
</organism>
<proteinExistence type="predicted"/>
<protein>
    <recommendedName>
        <fullName evidence="3">Xylanolytic transcriptional activator regulatory domain-containing protein</fullName>
    </recommendedName>
</protein>
<evidence type="ECO:0000313" key="4">
    <source>
        <dbReference type="EMBL" id="CVK98556.1"/>
    </source>
</evidence>
<name>A0A1L7TUS5_FUSMA</name>
<keyword evidence="2" id="KW-1133">Transmembrane helix</keyword>
<accession>A0A1L7TUS5</accession>
<dbReference type="EMBL" id="FCQH01000009">
    <property type="protein sequence ID" value="CVK98556.1"/>
    <property type="molecule type" value="Genomic_DNA"/>
</dbReference>
<keyword evidence="1" id="KW-0539">Nucleus</keyword>
<keyword evidence="2" id="KW-0812">Transmembrane</keyword>
<sequence length="798" mass="88027">MEPGNANNGPAASDDSARRARWHYSEYGLPRPDCLRIVPHRLHGNPKAINRENGVPCQYGLVSCIGPLRVSPINHILCYVTILLPVRTDKNSCEHSVISVVRERLAMLQLSYGQALLYIHRRWPETQRAPAASSHLVPIVRDPISSSTPDAVSAHGAALSPPCSFADSRSPIDQIEVRLGNIESLLRDLSQRPVSTPGSNIHFPVTPAAFPGLDPASASTAAFDSSDDESVLGGDSVIAQQTTFASDLLEHAVERTSLNDVSPKMWEALANLRQLAELQSRQSISHGPRFPLQQPIPKGGLGQLPMPPMDIVVNLLKRVRASPPGLFTFVCYFIGINDFSNLCRMVYFPTDDFSDSTFIIVNVGLYYLFLEQHHLTVDNKPLKDEFASHLYTSRVNLETALANMSLFMSTKIETVQALLMGTLYTIDVCRPSVAWHLNCAAAQICQTAGFHRRDLSTRNPEEADIKAILFWYTYTTDKALALRLGRAPAIQDWEITIPRTFGFDGILSLETKAVAGTWLNAATLQGQVYEQLFCPAALSQPPAVLAERARLLAAECRRVEAESFQSREMAISSLEKIGASPLVDVHLKGDEVQLLSTMTLIYRAVPVPEGSPTRFCKDCIDTARKACHAHFACMDLVRKDPHARAIYVHWNLVLTPFAPFFVLFGYVIETSSQEDLQLLKQFSASIEETSDASETMQKLSRLCSIMSNVAALYVEAKSQQVEDQAMVPIGDEFDVYLSQLGLMPVMDSTMGNAGEPNAEFGENAQVNQMADWMSGSRNLLGLLEQDISQIGGVQWPPM</sequence>
<dbReference type="PANTHER" id="PTHR46910">
    <property type="entry name" value="TRANSCRIPTION FACTOR PDR1"/>
    <property type="match status" value="1"/>
</dbReference>
<reference evidence="5" key="1">
    <citation type="journal article" date="2016" name="Genome Biol. Evol.">
        <title>Comparative 'omics' of the Fusarium fujikuroi species complex highlights differences in genetic potential and metabolite synthesis.</title>
        <authorList>
            <person name="Niehaus E.-M."/>
            <person name="Muensterkoetter M."/>
            <person name="Proctor R.H."/>
            <person name="Brown D.W."/>
            <person name="Sharon A."/>
            <person name="Idan Y."/>
            <person name="Oren-Young L."/>
            <person name="Sieber C.M."/>
            <person name="Novak O."/>
            <person name="Pencik A."/>
            <person name="Tarkowska D."/>
            <person name="Hromadova K."/>
            <person name="Freeman S."/>
            <person name="Maymon M."/>
            <person name="Elazar M."/>
            <person name="Youssef S.A."/>
            <person name="El-Shabrawy E.S.M."/>
            <person name="Shalaby A.B.A."/>
            <person name="Houterman P."/>
            <person name="Brock N.L."/>
            <person name="Burkhardt I."/>
            <person name="Tsavkelova E.A."/>
            <person name="Dickschat J.S."/>
            <person name="Galuszka P."/>
            <person name="Gueldener U."/>
            <person name="Tudzynski B."/>
        </authorList>
    </citation>
    <scope>NUCLEOTIDE SEQUENCE [LARGE SCALE GENOMIC DNA]</scope>
    <source>
        <strain evidence="5">MRC7560</strain>
    </source>
</reference>
<evidence type="ECO:0000256" key="1">
    <source>
        <dbReference type="ARBA" id="ARBA00023242"/>
    </source>
</evidence>
<dbReference type="GO" id="GO:0003677">
    <property type="term" value="F:DNA binding"/>
    <property type="evidence" value="ECO:0007669"/>
    <property type="project" value="InterPro"/>
</dbReference>
<dbReference type="SMART" id="SM00906">
    <property type="entry name" value="Fungal_trans"/>
    <property type="match status" value="1"/>
</dbReference>
<dbReference type="InterPro" id="IPR007219">
    <property type="entry name" value="XnlR_reg_dom"/>
</dbReference>
<dbReference type="Proteomes" id="UP000184255">
    <property type="component" value="Unassembled WGS sequence"/>
</dbReference>
<dbReference type="PANTHER" id="PTHR46910:SF5">
    <property type="entry name" value="ZN(II)2CYS6 TRANSCRIPTION FACTOR (EUROFUNG)"/>
    <property type="match status" value="1"/>
</dbReference>
<gene>
    <name evidence="4" type="ORF">FMAN_08603</name>
</gene>
<keyword evidence="2" id="KW-0472">Membrane</keyword>
<dbReference type="RefSeq" id="XP_041685277.1">
    <property type="nucleotide sequence ID" value="XM_041835078.1"/>
</dbReference>
<feature type="transmembrane region" description="Helical" evidence="2">
    <location>
        <begin position="647"/>
        <end position="668"/>
    </location>
</feature>
<evidence type="ECO:0000256" key="2">
    <source>
        <dbReference type="SAM" id="Phobius"/>
    </source>
</evidence>
<dbReference type="GeneID" id="65087863"/>